<evidence type="ECO:0000313" key="2">
    <source>
        <dbReference type="Proteomes" id="UP000192660"/>
    </source>
</evidence>
<protein>
    <submittedName>
        <fullName evidence="1">Uncharacterized protein</fullName>
    </submittedName>
</protein>
<proteinExistence type="predicted"/>
<dbReference type="EMBL" id="FWWY01000001">
    <property type="protein sequence ID" value="SMC02082.1"/>
    <property type="molecule type" value="Genomic_DNA"/>
</dbReference>
<reference evidence="2" key="1">
    <citation type="submission" date="2017-04" db="EMBL/GenBank/DDBJ databases">
        <authorList>
            <person name="Varghese N."/>
            <person name="Submissions S."/>
        </authorList>
    </citation>
    <scope>NUCLEOTIDE SEQUENCE [LARGE SCALE GENOMIC DNA]</scope>
    <source>
        <strain evidence="2">DSM 9293</strain>
    </source>
</reference>
<dbReference type="AlphaFoldDB" id="A0A1W1W7B0"/>
<sequence>MPNLCPDFPAKHRWQAHVTVVQSRHRKTPGGRFNPLILDQSWRVDLEPLGA</sequence>
<name>A0A1W1W7B0_SULTA</name>
<gene>
    <name evidence="1" type="ORF">SAMN00768000_0293</name>
</gene>
<accession>A0A1W1W7B0</accession>
<evidence type="ECO:0000313" key="1">
    <source>
        <dbReference type="EMBL" id="SMC02082.1"/>
    </source>
</evidence>
<organism evidence="1 2">
    <name type="scientific">Sulfobacillus thermosulfidooxidans (strain DSM 9293 / VKM B-1269 / AT-1)</name>
    <dbReference type="NCBI Taxonomy" id="929705"/>
    <lineage>
        <taxon>Bacteria</taxon>
        <taxon>Bacillati</taxon>
        <taxon>Bacillota</taxon>
        <taxon>Clostridia</taxon>
        <taxon>Eubacteriales</taxon>
        <taxon>Clostridiales Family XVII. Incertae Sedis</taxon>
        <taxon>Sulfobacillus</taxon>
    </lineage>
</organism>
<dbReference type="Proteomes" id="UP000192660">
    <property type="component" value="Unassembled WGS sequence"/>
</dbReference>
<dbReference type="RefSeq" id="WP_176213132.1">
    <property type="nucleotide sequence ID" value="NZ_FWWY01000001.1"/>
</dbReference>
<keyword evidence="2" id="KW-1185">Reference proteome</keyword>